<comment type="caution">
    <text evidence="1">The sequence shown here is derived from an EMBL/GenBank/DDBJ whole genome shotgun (WGS) entry which is preliminary data.</text>
</comment>
<protein>
    <submittedName>
        <fullName evidence="1">DUF4364 family protein</fullName>
    </submittedName>
</protein>
<reference evidence="1" key="1">
    <citation type="journal article" date="2021" name="PeerJ">
        <title>Extensive microbial diversity within the chicken gut microbiome revealed by metagenomics and culture.</title>
        <authorList>
            <person name="Gilroy R."/>
            <person name="Ravi A."/>
            <person name="Getino M."/>
            <person name="Pursley I."/>
            <person name="Horton D.L."/>
            <person name="Alikhan N.F."/>
            <person name="Baker D."/>
            <person name="Gharbi K."/>
            <person name="Hall N."/>
            <person name="Watson M."/>
            <person name="Adriaenssens E.M."/>
            <person name="Foster-Nyarko E."/>
            <person name="Jarju S."/>
            <person name="Secka A."/>
            <person name="Antonio M."/>
            <person name="Oren A."/>
            <person name="Chaudhuri R.R."/>
            <person name="La Ragione R."/>
            <person name="Hildebrand F."/>
            <person name="Pallen M.J."/>
        </authorList>
    </citation>
    <scope>NUCLEOTIDE SEQUENCE</scope>
    <source>
        <strain evidence="1">CHK188-5543</strain>
    </source>
</reference>
<evidence type="ECO:0000313" key="1">
    <source>
        <dbReference type="EMBL" id="HIX66350.1"/>
    </source>
</evidence>
<dbReference type="InterPro" id="IPR025374">
    <property type="entry name" value="DUF4364"/>
</dbReference>
<dbReference type="Pfam" id="PF14277">
    <property type="entry name" value="DUF4364"/>
    <property type="match status" value="1"/>
</dbReference>
<dbReference type="Proteomes" id="UP000886800">
    <property type="component" value="Unassembled WGS sequence"/>
</dbReference>
<proteinExistence type="predicted"/>
<reference evidence="1" key="2">
    <citation type="submission" date="2021-04" db="EMBL/GenBank/DDBJ databases">
        <authorList>
            <person name="Gilroy R."/>
        </authorList>
    </citation>
    <scope>NUCLEOTIDE SEQUENCE</scope>
    <source>
        <strain evidence="1">CHK188-5543</strain>
    </source>
</reference>
<name>A0A9D1WUN3_9FIRM</name>
<dbReference type="EMBL" id="DXES01000187">
    <property type="protein sequence ID" value="HIX66350.1"/>
    <property type="molecule type" value="Genomic_DNA"/>
</dbReference>
<accession>A0A9D1WUN3</accession>
<dbReference type="AlphaFoldDB" id="A0A9D1WUN3"/>
<sequence length="186" mass="20446">MNDVFRAGVEPGGLTMDYEIKVLICYMLAALDRPLPAQGLVEVLSAGGIANYFEAVDAVSSLLKSGHIEERADETGENCYVVTPVGRSAAETFEKDLPSSVRQHALEGAQQYLLHRRRRAQNRASITRVADGYQLSLSIEDVGSNLLDLTVLLPSRESCQQARERFFNDPVTFYQGLLELLLAGQA</sequence>
<evidence type="ECO:0000313" key="2">
    <source>
        <dbReference type="Proteomes" id="UP000886800"/>
    </source>
</evidence>
<organism evidence="1 2">
    <name type="scientific">Candidatus Anaerotruncus excrementipullorum</name>
    <dbReference type="NCBI Taxonomy" id="2838465"/>
    <lineage>
        <taxon>Bacteria</taxon>
        <taxon>Bacillati</taxon>
        <taxon>Bacillota</taxon>
        <taxon>Clostridia</taxon>
        <taxon>Eubacteriales</taxon>
        <taxon>Oscillospiraceae</taxon>
        <taxon>Anaerotruncus</taxon>
    </lineage>
</organism>
<gene>
    <name evidence="1" type="ORF">H9736_08895</name>
</gene>